<keyword evidence="2" id="KW-1185">Reference proteome</keyword>
<gene>
    <name evidence="1" type="ORF">H6G72_10555</name>
</gene>
<proteinExistence type="predicted"/>
<dbReference type="InterPro" id="IPR009061">
    <property type="entry name" value="DNA-bd_dom_put_sf"/>
</dbReference>
<dbReference type="EMBL" id="JACJSK010000011">
    <property type="protein sequence ID" value="MBD2544276.1"/>
    <property type="molecule type" value="Genomic_DNA"/>
</dbReference>
<organism evidence="1 2">
    <name type="scientific">Planktothricoides raciborskii FACHB-1370</name>
    <dbReference type="NCBI Taxonomy" id="2949576"/>
    <lineage>
        <taxon>Bacteria</taxon>
        <taxon>Bacillati</taxon>
        <taxon>Cyanobacteriota</taxon>
        <taxon>Cyanophyceae</taxon>
        <taxon>Oscillatoriophycideae</taxon>
        <taxon>Oscillatoriales</taxon>
        <taxon>Oscillatoriaceae</taxon>
        <taxon>Planktothricoides</taxon>
    </lineage>
</organism>
<name>A0ABR8EF89_9CYAN</name>
<dbReference type="Proteomes" id="UP000641954">
    <property type="component" value="Unassembled WGS sequence"/>
</dbReference>
<evidence type="ECO:0000313" key="2">
    <source>
        <dbReference type="Proteomes" id="UP000641954"/>
    </source>
</evidence>
<accession>A0ABR8EF89</accession>
<evidence type="ECO:0000313" key="1">
    <source>
        <dbReference type="EMBL" id="MBD2544276.1"/>
    </source>
</evidence>
<reference evidence="1 2" key="1">
    <citation type="journal article" date="2020" name="ISME J.">
        <title>Comparative genomics reveals insights into cyanobacterial evolution and habitat adaptation.</title>
        <authorList>
            <person name="Chen M.Y."/>
            <person name="Teng W.K."/>
            <person name="Zhao L."/>
            <person name="Hu C.X."/>
            <person name="Zhou Y.K."/>
            <person name="Han B.P."/>
            <person name="Song L.R."/>
            <person name="Shu W.S."/>
        </authorList>
    </citation>
    <scope>NUCLEOTIDE SEQUENCE [LARGE SCALE GENOMIC DNA]</scope>
    <source>
        <strain evidence="1 2">FACHB-1370</strain>
    </source>
</reference>
<dbReference type="SUPFAM" id="SSF46955">
    <property type="entry name" value="Putative DNA-binding domain"/>
    <property type="match status" value="1"/>
</dbReference>
<comment type="caution">
    <text evidence="1">The sequence shown here is derived from an EMBL/GenBank/DDBJ whole genome shotgun (WGS) entry which is preliminary data.</text>
</comment>
<protein>
    <submittedName>
        <fullName evidence="1">Helix-turn-helix domain-containing protein</fullName>
    </submittedName>
</protein>
<dbReference type="Gene3D" id="1.10.1660.10">
    <property type="match status" value="1"/>
</dbReference>
<sequence>MYLTTKELANHLKKHPRTIHRWRQKWIEGIHYRVTPGGWLEFKLEAIEAYLNTPIAKRKPKN</sequence>
<dbReference type="RefSeq" id="WP_190878178.1">
    <property type="nucleotide sequence ID" value="NZ_JACJSK010000011.1"/>
</dbReference>